<reference evidence="1 2" key="1">
    <citation type="submission" date="2005-09" db="EMBL/GenBank/DDBJ databases">
        <authorList>
            <person name="Mural R.J."/>
            <person name="Li P.W."/>
            <person name="Adams M.D."/>
            <person name="Amanatides P.G."/>
            <person name="Baden-Tillson H."/>
            <person name="Barnstead M."/>
            <person name="Chin S.H."/>
            <person name="Dew I."/>
            <person name="Evans C.A."/>
            <person name="Ferriera S."/>
            <person name="Flanigan M."/>
            <person name="Fosler C."/>
            <person name="Glodek A."/>
            <person name="Gu Z."/>
            <person name="Holt R.A."/>
            <person name="Jennings D."/>
            <person name="Kraft C.L."/>
            <person name="Lu F."/>
            <person name="Nguyen T."/>
            <person name="Nusskern D.R."/>
            <person name="Pfannkoch C.M."/>
            <person name="Sitter C."/>
            <person name="Sutton G.G."/>
            <person name="Venter J.C."/>
            <person name="Wang Z."/>
            <person name="Woodage T."/>
            <person name="Zheng X.H."/>
            <person name="Zhong F."/>
        </authorList>
    </citation>
    <scope>NUCLEOTIDE SEQUENCE [LARGE SCALE GENOMIC DNA]</scope>
    <source>
        <strain>BN</strain>
        <strain evidence="2">Sprague-Dawley</strain>
    </source>
</reference>
<accession>A6JTE1</accession>
<protein>
    <submittedName>
        <fullName evidence="1">RCG45443</fullName>
    </submittedName>
</protein>
<proteinExistence type="predicted"/>
<dbReference type="EMBL" id="CH474001">
    <property type="protein sequence ID" value="EDL93507.1"/>
    <property type="molecule type" value="Genomic_DNA"/>
</dbReference>
<organism evidence="1 2">
    <name type="scientific">Rattus norvegicus</name>
    <name type="common">Rat</name>
    <dbReference type="NCBI Taxonomy" id="10116"/>
    <lineage>
        <taxon>Eukaryota</taxon>
        <taxon>Metazoa</taxon>
        <taxon>Chordata</taxon>
        <taxon>Craniata</taxon>
        <taxon>Vertebrata</taxon>
        <taxon>Euteleostomi</taxon>
        <taxon>Mammalia</taxon>
        <taxon>Eutheria</taxon>
        <taxon>Euarchontoglires</taxon>
        <taxon>Glires</taxon>
        <taxon>Rodentia</taxon>
        <taxon>Myomorpha</taxon>
        <taxon>Muroidea</taxon>
        <taxon>Muridae</taxon>
        <taxon>Murinae</taxon>
        <taxon>Rattus</taxon>
    </lineage>
</organism>
<dbReference type="AlphaFoldDB" id="A6JTE1"/>
<gene>
    <name evidence="1" type="ORF">rCG_45443</name>
</gene>
<name>A6JTE1_RAT</name>
<evidence type="ECO:0000313" key="1">
    <source>
        <dbReference type="EMBL" id="EDL93507.1"/>
    </source>
</evidence>
<evidence type="ECO:0000313" key="2">
    <source>
        <dbReference type="Proteomes" id="UP000234681"/>
    </source>
</evidence>
<sequence>MVCRLGGCLSVAEIPPTCQEPEGLELTITGATGPDQPTLLWISKEWCLLPPRLQ</sequence>
<dbReference type="Proteomes" id="UP000234681">
    <property type="component" value="Chromosome 3"/>
</dbReference>